<dbReference type="InterPro" id="IPR050332">
    <property type="entry name" value="GPCR_2"/>
</dbReference>
<evidence type="ECO:0000259" key="7">
    <source>
        <dbReference type="PROSITE" id="PS50261"/>
    </source>
</evidence>
<feature type="transmembrane region" description="Helical" evidence="6">
    <location>
        <begin position="50"/>
        <end position="73"/>
    </location>
</feature>
<dbReference type="InterPro" id="IPR017983">
    <property type="entry name" value="GPCR_2_secretin-like_CS"/>
</dbReference>
<keyword evidence="9" id="KW-1185">Reference proteome</keyword>
<evidence type="ECO:0000313" key="8">
    <source>
        <dbReference type="EMBL" id="GFQ94814.1"/>
    </source>
</evidence>
<comment type="subcellular location">
    <subcellularLocation>
        <location evidence="1">Membrane</location>
        <topology evidence="1">Multi-pass membrane protein</topology>
    </subcellularLocation>
</comment>
<reference evidence="8" key="1">
    <citation type="submission" date="2020-07" db="EMBL/GenBank/DDBJ databases">
        <title>Multicomponent nature underlies the extraordinary mechanical properties of spider dragline silk.</title>
        <authorList>
            <person name="Kono N."/>
            <person name="Nakamura H."/>
            <person name="Mori M."/>
            <person name="Yoshida Y."/>
            <person name="Ohtoshi R."/>
            <person name="Malay A.D."/>
            <person name="Moran D.A.P."/>
            <person name="Tomita M."/>
            <person name="Numata K."/>
            <person name="Arakawa K."/>
        </authorList>
    </citation>
    <scope>NUCLEOTIDE SEQUENCE</scope>
</reference>
<dbReference type="InterPro" id="IPR017981">
    <property type="entry name" value="GPCR_2-like_7TM"/>
</dbReference>
<evidence type="ECO:0000256" key="1">
    <source>
        <dbReference type="ARBA" id="ARBA00004141"/>
    </source>
</evidence>
<dbReference type="AlphaFoldDB" id="A0A8X6G5J3"/>
<evidence type="ECO:0000256" key="5">
    <source>
        <dbReference type="SAM" id="MobiDB-lite"/>
    </source>
</evidence>
<keyword evidence="3 6" id="KW-1133">Transmembrane helix</keyword>
<accession>A0A8X6G5J3</accession>
<keyword evidence="8" id="KW-0675">Receptor</keyword>
<feature type="compositionally biased region" description="Basic and acidic residues" evidence="5">
    <location>
        <begin position="116"/>
        <end position="129"/>
    </location>
</feature>
<dbReference type="GO" id="GO:0007188">
    <property type="term" value="P:adenylate cyclase-modulating G protein-coupled receptor signaling pathway"/>
    <property type="evidence" value="ECO:0007669"/>
    <property type="project" value="TreeGrafter"/>
</dbReference>
<comment type="caution">
    <text evidence="8">The sequence shown here is derived from an EMBL/GenBank/DDBJ whole genome shotgun (WGS) entry which is preliminary data.</text>
</comment>
<dbReference type="Proteomes" id="UP000887116">
    <property type="component" value="Unassembled WGS sequence"/>
</dbReference>
<dbReference type="InterPro" id="IPR000832">
    <property type="entry name" value="GPCR_2_secretin-like"/>
</dbReference>
<evidence type="ECO:0000256" key="3">
    <source>
        <dbReference type="ARBA" id="ARBA00022989"/>
    </source>
</evidence>
<name>A0A8X6G5J3_TRICU</name>
<dbReference type="PANTHER" id="PTHR45620">
    <property type="entry name" value="PDF RECEPTOR-LIKE PROTEIN-RELATED"/>
    <property type="match status" value="1"/>
</dbReference>
<feature type="region of interest" description="Disordered" evidence="5">
    <location>
        <begin position="116"/>
        <end position="136"/>
    </location>
</feature>
<keyword evidence="4 6" id="KW-0472">Membrane</keyword>
<dbReference type="PROSITE" id="PS00650">
    <property type="entry name" value="G_PROTEIN_RECEP_F2_2"/>
    <property type="match status" value="1"/>
</dbReference>
<proteinExistence type="predicted"/>
<dbReference type="GO" id="GO:0007166">
    <property type="term" value="P:cell surface receptor signaling pathway"/>
    <property type="evidence" value="ECO:0007669"/>
    <property type="project" value="InterPro"/>
</dbReference>
<dbReference type="SUPFAM" id="SSF81321">
    <property type="entry name" value="Family A G protein-coupled receptor-like"/>
    <property type="match status" value="1"/>
</dbReference>
<dbReference type="EMBL" id="BMAO01024363">
    <property type="protein sequence ID" value="GFQ94814.1"/>
    <property type="molecule type" value="Genomic_DNA"/>
</dbReference>
<evidence type="ECO:0000256" key="2">
    <source>
        <dbReference type="ARBA" id="ARBA00022692"/>
    </source>
</evidence>
<keyword evidence="2 6" id="KW-0812">Transmembrane</keyword>
<dbReference type="Gene3D" id="1.20.1070.10">
    <property type="entry name" value="Rhodopsin 7-helix transmembrane proteins"/>
    <property type="match status" value="1"/>
</dbReference>
<evidence type="ECO:0000256" key="4">
    <source>
        <dbReference type="ARBA" id="ARBA00023136"/>
    </source>
</evidence>
<dbReference type="PROSITE" id="PS50261">
    <property type="entry name" value="G_PROTEIN_RECEP_F2_4"/>
    <property type="match status" value="1"/>
</dbReference>
<organism evidence="8 9">
    <name type="scientific">Trichonephila clavata</name>
    <name type="common">Joro spider</name>
    <name type="synonym">Nephila clavata</name>
    <dbReference type="NCBI Taxonomy" id="2740835"/>
    <lineage>
        <taxon>Eukaryota</taxon>
        <taxon>Metazoa</taxon>
        <taxon>Ecdysozoa</taxon>
        <taxon>Arthropoda</taxon>
        <taxon>Chelicerata</taxon>
        <taxon>Arachnida</taxon>
        <taxon>Araneae</taxon>
        <taxon>Araneomorphae</taxon>
        <taxon>Entelegynae</taxon>
        <taxon>Araneoidea</taxon>
        <taxon>Nephilidae</taxon>
        <taxon>Trichonephila</taxon>
    </lineage>
</organism>
<protein>
    <submittedName>
        <fullName evidence="8">Putative adenylate cyclase-coupled calcitonin receptor</fullName>
    </submittedName>
</protein>
<dbReference type="PRINTS" id="PR00249">
    <property type="entry name" value="GPCRSECRETIN"/>
</dbReference>
<evidence type="ECO:0000313" key="9">
    <source>
        <dbReference type="Proteomes" id="UP000887116"/>
    </source>
</evidence>
<dbReference type="Pfam" id="PF00002">
    <property type="entry name" value="7tm_2"/>
    <property type="match status" value="1"/>
</dbReference>
<gene>
    <name evidence="8" type="ORF">TNCT_188161</name>
</gene>
<dbReference type="GO" id="GO:0005886">
    <property type="term" value="C:plasma membrane"/>
    <property type="evidence" value="ECO:0007669"/>
    <property type="project" value="TreeGrafter"/>
</dbReference>
<dbReference type="PANTHER" id="PTHR45620:SF17">
    <property type="entry name" value="PDF RECEPTOR"/>
    <property type="match status" value="1"/>
</dbReference>
<feature type="domain" description="G-protein coupled receptors family 2 profile 2" evidence="7">
    <location>
        <begin position="1"/>
        <end position="74"/>
    </location>
</feature>
<evidence type="ECO:0000256" key="6">
    <source>
        <dbReference type="SAM" id="Phobius"/>
    </source>
</evidence>
<feature type="transmembrane region" description="Helical" evidence="6">
    <location>
        <begin position="20"/>
        <end position="38"/>
    </location>
</feature>
<dbReference type="GO" id="GO:0008528">
    <property type="term" value="F:G protein-coupled peptide receptor activity"/>
    <property type="evidence" value="ECO:0007669"/>
    <property type="project" value="TreeGrafter"/>
</dbReference>
<sequence length="136" mass="15391">MKVQVNTTSEFQQIKKAVRAALLLLPLLGITNIMDIIPGPIDGTPLQFAMWFYTAHVLSASQGFFISLLYCFLNKEVQEAVRKHWRFYRFSGKSIIACCSRPAESFPVPRIRPVTEEKEVSRNEAKGSSEEPNSIL</sequence>
<dbReference type="OrthoDB" id="6433415at2759"/>